<comment type="caution">
    <text evidence="1">The sequence shown here is derived from an EMBL/GenBank/DDBJ whole genome shotgun (WGS) entry which is preliminary data.</text>
</comment>
<keyword evidence="2" id="KW-1185">Reference proteome</keyword>
<organism evidence="1 2">
    <name type="scientific">Dyadobacter luteus</name>
    <dbReference type="NCBI Taxonomy" id="2259619"/>
    <lineage>
        <taxon>Bacteria</taxon>
        <taxon>Pseudomonadati</taxon>
        <taxon>Bacteroidota</taxon>
        <taxon>Cytophagia</taxon>
        <taxon>Cytophagales</taxon>
        <taxon>Spirosomataceae</taxon>
        <taxon>Dyadobacter</taxon>
    </lineage>
</organism>
<dbReference type="EMBL" id="QNUL01000035">
    <property type="protein sequence ID" value="REA56714.1"/>
    <property type="molecule type" value="Genomic_DNA"/>
</dbReference>
<dbReference type="AlphaFoldDB" id="A0A3D8Y4L6"/>
<protein>
    <submittedName>
        <fullName evidence="1">Uncharacterized protein</fullName>
    </submittedName>
</protein>
<gene>
    <name evidence="1" type="ORF">DSL64_26110</name>
</gene>
<dbReference type="OrthoDB" id="771838at2"/>
<sequence length="69" mass="8160">MSQTIMLDIIDDKVLNLLVDLERLNLIRLHKESNRPTEDSNIHKYKGAIKKQPLYEVDKQLNELRSGWE</sequence>
<dbReference type="Proteomes" id="UP000256373">
    <property type="component" value="Unassembled WGS sequence"/>
</dbReference>
<name>A0A3D8Y4L6_9BACT</name>
<proteinExistence type="predicted"/>
<accession>A0A3D8Y4L6</accession>
<reference evidence="1 2" key="1">
    <citation type="submission" date="2018-07" db="EMBL/GenBank/DDBJ databases">
        <title>Dyadobacter roseus sp. nov., isolated from rose rhizosphere soil.</title>
        <authorList>
            <person name="Chen L."/>
        </authorList>
    </citation>
    <scope>NUCLEOTIDE SEQUENCE [LARGE SCALE GENOMIC DNA]</scope>
    <source>
        <strain evidence="1 2">RS19</strain>
    </source>
</reference>
<evidence type="ECO:0000313" key="1">
    <source>
        <dbReference type="EMBL" id="REA56714.1"/>
    </source>
</evidence>
<evidence type="ECO:0000313" key="2">
    <source>
        <dbReference type="Proteomes" id="UP000256373"/>
    </source>
</evidence>
<dbReference type="RefSeq" id="WP_115833907.1">
    <property type="nucleotide sequence ID" value="NZ_QNUL01000035.1"/>
</dbReference>